<evidence type="ECO:0000313" key="1">
    <source>
        <dbReference type="EMBL" id="MDS1823762.1"/>
    </source>
</evidence>
<evidence type="ECO:0000313" key="2">
    <source>
        <dbReference type="Proteomes" id="UP001253193"/>
    </source>
</evidence>
<dbReference type="RefSeq" id="WP_311020791.1">
    <property type="nucleotide sequence ID" value="NZ_JAUHGG010000012.1"/>
</dbReference>
<comment type="caution">
    <text evidence="1">The sequence shown here is derived from an EMBL/GenBank/DDBJ whole genome shotgun (WGS) entry which is preliminary data.</text>
</comment>
<dbReference type="Pfam" id="PF13481">
    <property type="entry name" value="AAA_25"/>
    <property type="match status" value="1"/>
</dbReference>
<accession>A0AAW8Q6F8</accession>
<name>A0AAW8Q6F8_VIBPH</name>
<proteinExistence type="predicted"/>
<dbReference type="AlphaFoldDB" id="A0AAW8Q6F8"/>
<dbReference type="Proteomes" id="UP001253193">
    <property type="component" value="Unassembled WGS sequence"/>
</dbReference>
<dbReference type="Gene3D" id="3.40.50.300">
    <property type="entry name" value="P-loop containing nucleotide triphosphate hydrolases"/>
    <property type="match status" value="1"/>
</dbReference>
<organism evidence="1 2">
    <name type="scientific">Vibrio parahaemolyticus</name>
    <dbReference type="NCBI Taxonomy" id="670"/>
    <lineage>
        <taxon>Bacteria</taxon>
        <taxon>Pseudomonadati</taxon>
        <taxon>Pseudomonadota</taxon>
        <taxon>Gammaproteobacteria</taxon>
        <taxon>Vibrionales</taxon>
        <taxon>Vibrionaceae</taxon>
        <taxon>Vibrio</taxon>
    </lineage>
</organism>
<dbReference type="EMBL" id="JAUHGG010000012">
    <property type="protein sequence ID" value="MDS1823762.1"/>
    <property type="molecule type" value="Genomic_DNA"/>
</dbReference>
<sequence length="315" mass="35136">MAKVIICMNNVVTKIVEAKSVAESLFVGGNVVLCVGEYEFDQTYLKMAVAHAKSTGEDYFGLGLSEGDGAVVYINHTISTELMKDRFVSFCSQLPNLDAQQEKFSIHNVPRGRGVRIKVVDTLQQSNEITFNTIDTERLKGLIGSACNRANQDKPSLIIFDSVHIFHDLDPEDVDDMIEVLSAFKTIAQTYDATVLINVHAEYGFYPQGHADHPVISCADGLVSLTSSYMSKCQCGFEYKHLIVFNNHTCFGDVREVRSSFIDSNDERYTVITPKICNCKKAEFSNWGDWMIKYPRAIVEKHAANVVKVGYRGSS</sequence>
<reference evidence="1" key="1">
    <citation type="submission" date="2023-06" db="EMBL/GenBank/DDBJ databases">
        <title>Genomic Diversity of Vibrio spp. and Metagenomic Analysis of Pathogens in Florida Gulf Coastal Waters Following Hurricane Ian.</title>
        <authorList>
            <person name="Brumfield K.D."/>
        </authorList>
    </citation>
    <scope>NUCLEOTIDE SEQUENCE</scope>
    <source>
        <strain evidence="1">WBS2B-138</strain>
    </source>
</reference>
<gene>
    <name evidence="1" type="ORF">QX249_24260</name>
</gene>
<protein>
    <submittedName>
        <fullName evidence="1">AAA family ATPase</fullName>
    </submittedName>
</protein>
<dbReference type="InterPro" id="IPR027417">
    <property type="entry name" value="P-loop_NTPase"/>
</dbReference>